<dbReference type="Proteomes" id="UP001164250">
    <property type="component" value="Chromosome 1"/>
</dbReference>
<sequence length="707" mass="80031">MAGWSMVANGSVVDCGQRTSKQKNLEAKGLGIDFEPSSEESKLKCKKLRLCFDQFLRFFLKQIYAQDSLRPLPPMLKDGQPIDLLKLFLVVREKGGYDKVSKYRLWDLVAKESGLGLSASVSIKLVYAKYLDALERWLDRVADDRRDSKSNSVDTGSSLSGYLMKLGAEFEGFLSGSKKTDEVYPHLEELDFENDVNVCRSDLSMVVESKGLEKCINDEGTMHIGPVKRYVDAVEVVKFCDDGELKSTVFDLEGDKNSFDFGDSSLDDADITKCVLNLSDSGEQCNDEEAKSVVVGESDGGKNCADSDKDGIVMLDSEFVEEKEESSSCHEKKEERSSRKRKHGSTWKMLSWITGIAMNPCNSVVGSLPDKSKWKSYGNGELWKQVLSYREAVFFKRHVDSSVEQSPGQDRGGESLVLVKNQKMHPCLYDDHAATSYNLRERLNCSQKHLLGKTSQAQACSQSLSTGGQNGSSKGGMENRADKELLQCTDSSTRLSVFDYDVEKPIPIGPGFQAEVPEWTGVPSESDVKWLGTQVWPLEKVEHRFLIERDRIGKGRQDSCGCQFPASIECVRFHIAEKRYRLKLELSSAFHKWKIDKMGEEVMLSWTEQEQKKFKNIVRLNPPSLDKCFWDQIFKFFPAKSREELVSYYFNVFLLQRRALQNRSNSEEVDSDDDYESELVTNSFVHETMKSASSIFHSPNKKHKRSR</sequence>
<gene>
    <name evidence="1" type="ORF">Patl1_00473</name>
</gene>
<comment type="caution">
    <text evidence="1">The sequence shown here is derived from an EMBL/GenBank/DDBJ whole genome shotgun (WGS) entry which is preliminary data.</text>
</comment>
<dbReference type="EMBL" id="CM047897">
    <property type="protein sequence ID" value="KAJ0110889.1"/>
    <property type="molecule type" value="Genomic_DNA"/>
</dbReference>
<proteinExistence type="predicted"/>
<evidence type="ECO:0000313" key="1">
    <source>
        <dbReference type="EMBL" id="KAJ0110889.1"/>
    </source>
</evidence>
<protein>
    <submittedName>
        <fullName evidence="1">Uncharacterized protein</fullName>
    </submittedName>
</protein>
<reference evidence="2" key="1">
    <citation type="journal article" date="2023" name="G3 (Bethesda)">
        <title>Genome assembly and association tests identify interacting loci associated with vigor, precocity, and sex in interspecific pistachio rootstocks.</title>
        <authorList>
            <person name="Palmer W."/>
            <person name="Jacygrad E."/>
            <person name="Sagayaradj S."/>
            <person name="Cavanaugh K."/>
            <person name="Han R."/>
            <person name="Bertier L."/>
            <person name="Beede B."/>
            <person name="Kafkas S."/>
            <person name="Golino D."/>
            <person name="Preece J."/>
            <person name="Michelmore R."/>
        </authorList>
    </citation>
    <scope>NUCLEOTIDE SEQUENCE [LARGE SCALE GENOMIC DNA]</scope>
</reference>
<organism evidence="1 2">
    <name type="scientific">Pistacia atlantica</name>
    <dbReference type="NCBI Taxonomy" id="434234"/>
    <lineage>
        <taxon>Eukaryota</taxon>
        <taxon>Viridiplantae</taxon>
        <taxon>Streptophyta</taxon>
        <taxon>Embryophyta</taxon>
        <taxon>Tracheophyta</taxon>
        <taxon>Spermatophyta</taxon>
        <taxon>Magnoliopsida</taxon>
        <taxon>eudicotyledons</taxon>
        <taxon>Gunneridae</taxon>
        <taxon>Pentapetalae</taxon>
        <taxon>rosids</taxon>
        <taxon>malvids</taxon>
        <taxon>Sapindales</taxon>
        <taxon>Anacardiaceae</taxon>
        <taxon>Pistacia</taxon>
    </lineage>
</organism>
<evidence type="ECO:0000313" key="2">
    <source>
        <dbReference type="Proteomes" id="UP001164250"/>
    </source>
</evidence>
<name>A0ACC1C595_9ROSI</name>
<accession>A0ACC1C595</accession>
<keyword evidence="2" id="KW-1185">Reference proteome</keyword>